<comment type="caution">
    <text evidence="1">The sequence shown here is derived from an EMBL/GenBank/DDBJ whole genome shotgun (WGS) entry which is preliminary data.</text>
</comment>
<evidence type="ECO:0000313" key="1">
    <source>
        <dbReference type="EMBL" id="CAI3933622.1"/>
    </source>
</evidence>
<protein>
    <submittedName>
        <fullName evidence="1">Phage- or plasmid-associated</fullName>
    </submittedName>
</protein>
<dbReference type="SUPFAM" id="SSF57783">
    <property type="entry name" value="Zinc beta-ribbon"/>
    <property type="match status" value="1"/>
</dbReference>
<dbReference type="Gene3D" id="3.90.580.10">
    <property type="entry name" value="Zinc finger, CHC2-type domain"/>
    <property type="match status" value="1"/>
</dbReference>
<dbReference type="EMBL" id="CAMXCH010000001">
    <property type="protein sequence ID" value="CAI3933622.1"/>
    <property type="molecule type" value="Genomic_DNA"/>
</dbReference>
<proteinExistence type="predicted"/>
<accession>A0ABM9HLU0</accession>
<keyword evidence="2" id="KW-1185">Reference proteome</keyword>
<reference evidence="1" key="1">
    <citation type="submission" date="2022-10" db="EMBL/GenBank/DDBJ databases">
        <authorList>
            <person name="Botero Cardona J."/>
        </authorList>
    </citation>
    <scope>NUCLEOTIDE SEQUENCE</scope>
    <source>
        <strain evidence="1">R-83534</strain>
    </source>
</reference>
<dbReference type="RefSeq" id="WP_282023485.1">
    <property type="nucleotide sequence ID" value="NZ_CAMXCH010000001.1"/>
</dbReference>
<dbReference type="Proteomes" id="UP001154272">
    <property type="component" value="Unassembled WGS sequence"/>
</dbReference>
<organism evidence="1 2">
    <name type="scientific">Commensalibacter papalotli</name>
    <name type="common">ex Botero et al. 2024</name>
    <dbReference type="NCBI Taxonomy" id="2972766"/>
    <lineage>
        <taxon>Bacteria</taxon>
        <taxon>Pseudomonadati</taxon>
        <taxon>Pseudomonadota</taxon>
        <taxon>Alphaproteobacteria</taxon>
        <taxon>Acetobacterales</taxon>
        <taxon>Acetobacteraceae</taxon>
    </lineage>
</organism>
<dbReference type="InterPro" id="IPR036977">
    <property type="entry name" value="DNA_primase_Znf_CHC2"/>
</dbReference>
<name>A0ABM9HLU0_9PROT</name>
<evidence type="ECO:0000313" key="2">
    <source>
        <dbReference type="Proteomes" id="UP001154272"/>
    </source>
</evidence>
<gene>
    <name evidence="1" type="ORF">R83534S58_LOCUS689</name>
</gene>
<sequence length="131" mass="14883">MMSVHIKTNSFNARFKSKSRAALKAKAYTPLIDYKEIKEQARVHSYSLLKLWLPNGIVRQHEYIALNPTRHDQHLGSFRINMHSGQWADFATSDRGGDLIALLAYLDQSTQSKAARKISALLGLKEHRHVG</sequence>